<evidence type="ECO:0000256" key="2">
    <source>
        <dbReference type="ARBA" id="ARBA00012438"/>
    </source>
</evidence>
<evidence type="ECO:0000259" key="11">
    <source>
        <dbReference type="PROSITE" id="PS50109"/>
    </source>
</evidence>
<dbReference type="Pfam" id="PF13589">
    <property type="entry name" value="HATPase_c_3"/>
    <property type="match status" value="1"/>
</dbReference>
<evidence type="ECO:0000256" key="4">
    <source>
        <dbReference type="ARBA" id="ARBA00022679"/>
    </source>
</evidence>
<dbReference type="GO" id="GO:0004673">
    <property type="term" value="F:protein histidine kinase activity"/>
    <property type="evidence" value="ECO:0007669"/>
    <property type="project" value="UniProtKB-EC"/>
</dbReference>
<dbReference type="InterPro" id="IPR004358">
    <property type="entry name" value="Sig_transdc_His_kin-like_C"/>
</dbReference>
<evidence type="ECO:0000313" key="12">
    <source>
        <dbReference type="EMBL" id="SEG06031.1"/>
    </source>
</evidence>
<evidence type="ECO:0000256" key="10">
    <source>
        <dbReference type="SAM" id="MobiDB-lite"/>
    </source>
</evidence>
<comment type="catalytic activity">
    <reaction evidence="1">
        <text>ATP + protein L-histidine = ADP + protein N-phospho-L-histidine.</text>
        <dbReference type="EC" id="2.7.13.3"/>
    </reaction>
</comment>
<evidence type="ECO:0000256" key="7">
    <source>
        <dbReference type="ARBA" id="ARBA00022840"/>
    </source>
</evidence>
<organism evidence="12 13">
    <name type="scientific">Halpernia humi</name>
    <dbReference type="NCBI Taxonomy" id="493375"/>
    <lineage>
        <taxon>Bacteria</taxon>
        <taxon>Pseudomonadati</taxon>
        <taxon>Bacteroidota</taxon>
        <taxon>Flavobacteriia</taxon>
        <taxon>Flavobacteriales</taxon>
        <taxon>Weeksellaceae</taxon>
        <taxon>Chryseobacterium group</taxon>
        <taxon>Halpernia</taxon>
    </lineage>
</organism>
<evidence type="ECO:0000313" key="13">
    <source>
        <dbReference type="Proteomes" id="UP000236738"/>
    </source>
</evidence>
<keyword evidence="5" id="KW-0547">Nucleotide-binding</keyword>
<dbReference type="GO" id="GO:0000160">
    <property type="term" value="P:phosphorelay signal transduction system"/>
    <property type="evidence" value="ECO:0007669"/>
    <property type="project" value="UniProtKB-KW"/>
</dbReference>
<evidence type="ECO:0000256" key="9">
    <source>
        <dbReference type="SAM" id="Coils"/>
    </source>
</evidence>
<evidence type="ECO:0000256" key="5">
    <source>
        <dbReference type="ARBA" id="ARBA00022741"/>
    </source>
</evidence>
<evidence type="ECO:0000256" key="1">
    <source>
        <dbReference type="ARBA" id="ARBA00000085"/>
    </source>
</evidence>
<feature type="coiled-coil region" evidence="9">
    <location>
        <begin position="493"/>
        <end position="527"/>
    </location>
</feature>
<dbReference type="PRINTS" id="PR00344">
    <property type="entry name" value="BCTRLSENSOR"/>
</dbReference>
<dbReference type="InterPro" id="IPR003594">
    <property type="entry name" value="HATPase_dom"/>
</dbReference>
<sequence>MEEKIIREELSKILIDDPTNYGKILELSSKLSSFDVQNVRFSVDAGIINRLGKELVGRQETAVSELVKNAYDADAKNVKLIYVNAWNKGGTLEIIDDGTGMNKEELVNGFMRLSSSDKIHNPISNNYQRIRAGRKGIGRFATQRLGDKLTIITQKEDLDYALKVSIDWDKFASDIDLSTISNSIEIIEKQKEQGTNLIIENLREGWSNATIKKVYRYTSDLLQPFPLSKEKKEKEKNKLDPGFKSSYYREFVSDENLIIDEEEAFLKNALAEIEGYVLEDGQGCWSLQSEKLNFPQEVFLIGKEKDLPESKFNFIKGVHFKCYYFIYETSLLPSQTMTFIKEVANERGGIRMYRNGFRVPPYGEKLNDWLGLDESTAKRVILSSHRNINFFGFVEITDESGLLFDETSSREGLFENDAFQELVNFTQRCLISAVIKIADLRGRKSTTGQRNWEKTENPSKKVDTAIEKIKEIFEEEEPNKDENSDSKKHSDKKEKFNKAFEEFKQAREEEKIEKQKLIEEINMLRILAALGLVIGEFVHEVKRFLPGFDTDTRFLKKAVKDYDEALNRVERLETNIKSFTAYTSYFDRAISRNVFRELEPIELRNAVNDFTDVVRKDLERSGIILHKPVYNDFDLDTIPMHPSEWSSILFNFYTNSKKAIKRKGVKGELFIKCGRENNNVYLEFSDNGDGISEKDEDKIFNAFFTTSSASGHHDIDSDSLSGTGLGLKILKDIIESYNGAIYVAETETNFSTTIRVEIPENIKNEQI</sequence>
<dbReference type="SUPFAM" id="SSF55874">
    <property type="entry name" value="ATPase domain of HSP90 chaperone/DNA topoisomerase II/histidine kinase"/>
    <property type="match status" value="2"/>
</dbReference>
<dbReference type="Proteomes" id="UP000236738">
    <property type="component" value="Unassembled WGS sequence"/>
</dbReference>
<dbReference type="PROSITE" id="PS50109">
    <property type="entry name" value="HIS_KIN"/>
    <property type="match status" value="1"/>
</dbReference>
<reference evidence="13" key="1">
    <citation type="submission" date="2016-10" db="EMBL/GenBank/DDBJ databases">
        <authorList>
            <person name="Varghese N."/>
            <person name="Submissions S."/>
        </authorList>
    </citation>
    <scope>NUCLEOTIDE SEQUENCE [LARGE SCALE GENOMIC DNA]</scope>
    <source>
        <strain evidence="13">DSM 21580</strain>
    </source>
</reference>
<dbReference type="PANTHER" id="PTHR43065:SF10">
    <property type="entry name" value="PEROXIDE STRESS-ACTIVATED HISTIDINE KINASE MAK3"/>
    <property type="match status" value="1"/>
</dbReference>
<dbReference type="Pfam" id="PF02518">
    <property type="entry name" value="HATPase_c"/>
    <property type="match status" value="1"/>
</dbReference>
<dbReference type="GO" id="GO:0005524">
    <property type="term" value="F:ATP binding"/>
    <property type="evidence" value="ECO:0007669"/>
    <property type="project" value="UniProtKB-KW"/>
</dbReference>
<keyword evidence="6 12" id="KW-0418">Kinase</keyword>
<dbReference type="InterPro" id="IPR036890">
    <property type="entry name" value="HATPase_C_sf"/>
</dbReference>
<keyword evidence="7" id="KW-0067">ATP-binding</keyword>
<protein>
    <recommendedName>
        <fullName evidence="2">histidine kinase</fullName>
        <ecNumber evidence="2">2.7.13.3</ecNumber>
    </recommendedName>
</protein>
<proteinExistence type="predicted"/>
<dbReference type="EC" id="2.7.13.3" evidence="2"/>
<dbReference type="Gene3D" id="3.30.565.10">
    <property type="entry name" value="Histidine kinase-like ATPase, C-terminal domain"/>
    <property type="match status" value="2"/>
</dbReference>
<gene>
    <name evidence="12" type="ORF">SAMN05421847_1419</name>
</gene>
<evidence type="ECO:0000256" key="6">
    <source>
        <dbReference type="ARBA" id="ARBA00022777"/>
    </source>
</evidence>
<dbReference type="RefSeq" id="WP_103913384.1">
    <property type="nucleotide sequence ID" value="NZ_FNUS01000002.1"/>
</dbReference>
<keyword evidence="13" id="KW-1185">Reference proteome</keyword>
<name>A0A1H5X2N6_9FLAO</name>
<keyword evidence="3" id="KW-0597">Phosphoprotein</keyword>
<dbReference type="AlphaFoldDB" id="A0A1H5X2N6"/>
<feature type="compositionally biased region" description="Basic and acidic residues" evidence="10">
    <location>
        <begin position="480"/>
        <end position="493"/>
    </location>
</feature>
<keyword evidence="8" id="KW-0902">Two-component regulatory system</keyword>
<dbReference type="OrthoDB" id="9816482at2"/>
<accession>A0A1H5X2N6</accession>
<dbReference type="InterPro" id="IPR005467">
    <property type="entry name" value="His_kinase_dom"/>
</dbReference>
<dbReference type="PANTHER" id="PTHR43065">
    <property type="entry name" value="SENSOR HISTIDINE KINASE"/>
    <property type="match status" value="1"/>
</dbReference>
<keyword evidence="9" id="KW-0175">Coiled coil</keyword>
<feature type="coiled-coil region" evidence="9">
    <location>
        <begin position="555"/>
        <end position="582"/>
    </location>
</feature>
<keyword evidence="4" id="KW-0808">Transferase</keyword>
<feature type="region of interest" description="Disordered" evidence="10">
    <location>
        <begin position="473"/>
        <end position="493"/>
    </location>
</feature>
<dbReference type="EMBL" id="FNUS01000002">
    <property type="protein sequence ID" value="SEG06031.1"/>
    <property type="molecule type" value="Genomic_DNA"/>
</dbReference>
<evidence type="ECO:0000256" key="8">
    <source>
        <dbReference type="ARBA" id="ARBA00023012"/>
    </source>
</evidence>
<dbReference type="SMART" id="SM00387">
    <property type="entry name" value="HATPase_c"/>
    <property type="match status" value="1"/>
</dbReference>
<evidence type="ECO:0000256" key="3">
    <source>
        <dbReference type="ARBA" id="ARBA00022553"/>
    </source>
</evidence>
<feature type="domain" description="Histidine kinase" evidence="11">
    <location>
        <begin position="536"/>
        <end position="762"/>
    </location>
</feature>